<dbReference type="GO" id="GO:0005886">
    <property type="term" value="C:plasma membrane"/>
    <property type="evidence" value="ECO:0007669"/>
    <property type="project" value="UniProtKB-SubCell"/>
</dbReference>
<dbReference type="InterPro" id="IPR051393">
    <property type="entry name" value="ABC_transporter_permease"/>
</dbReference>
<dbReference type="Proteomes" id="UP000224130">
    <property type="component" value="Unassembled WGS sequence"/>
</dbReference>
<evidence type="ECO:0000256" key="4">
    <source>
        <dbReference type="ARBA" id="ARBA00022692"/>
    </source>
</evidence>
<feature type="region of interest" description="Disordered" evidence="8">
    <location>
        <begin position="1"/>
        <end position="29"/>
    </location>
</feature>
<evidence type="ECO:0000313" key="11">
    <source>
        <dbReference type="Proteomes" id="UP000224130"/>
    </source>
</evidence>
<comment type="caution">
    <text evidence="10">The sequence shown here is derived from an EMBL/GenBank/DDBJ whole genome shotgun (WGS) entry which is preliminary data.</text>
</comment>
<accession>A0A2A9ERW9</accession>
<dbReference type="CDD" id="cd06261">
    <property type="entry name" value="TM_PBP2"/>
    <property type="match status" value="1"/>
</dbReference>
<dbReference type="AlphaFoldDB" id="A0A2A9ERW9"/>
<organism evidence="10 11">
    <name type="scientific">Isoptericola jiangsuensis</name>
    <dbReference type="NCBI Taxonomy" id="548579"/>
    <lineage>
        <taxon>Bacteria</taxon>
        <taxon>Bacillati</taxon>
        <taxon>Actinomycetota</taxon>
        <taxon>Actinomycetes</taxon>
        <taxon>Micrococcales</taxon>
        <taxon>Promicromonosporaceae</taxon>
        <taxon>Isoptericola</taxon>
    </lineage>
</organism>
<feature type="transmembrane region" description="Helical" evidence="7">
    <location>
        <begin position="298"/>
        <end position="318"/>
    </location>
</feature>
<feature type="transmembrane region" description="Helical" evidence="7">
    <location>
        <begin position="138"/>
        <end position="158"/>
    </location>
</feature>
<keyword evidence="5 7" id="KW-1133">Transmembrane helix</keyword>
<dbReference type="PANTHER" id="PTHR30193:SF41">
    <property type="entry name" value="DIACETYLCHITOBIOSE UPTAKE SYSTEM PERMEASE PROTEIN NGCF"/>
    <property type="match status" value="1"/>
</dbReference>
<keyword evidence="4 7" id="KW-0812">Transmembrane</keyword>
<dbReference type="Gene3D" id="1.10.3720.10">
    <property type="entry name" value="MetI-like"/>
    <property type="match status" value="1"/>
</dbReference>
<evidence type="ECO:0000256" key="6">
    <source>
        <dbReference type="ARBA" id="ARBA00023136"/>
    </source>
</evidence>
<dbReference type="EMBL" id="PDJJ01000001">
    <property type="protein sequence ID" value="PFG41493.1"/>
    <property type="molecule type" value="Genomic_DNA"/>
</dbReference>
<evidence type="ECO:0000256" key="7">
    <source>
        <dbReference type="RuleBase" id="RU363032"/>
    </source>
</evidence>
<comment type="subcellular location">
    <subcellularLocation>
        <location evidence="1 7">Cell membrane</location>
        <topology evidence="1 7">Multi-pass membrane protein</topology>
    </subcellularLocation>
</comment>
<dbReference type="PROSITE" id="PS50928">
    <property type="entry name" value="ABC_TM1"/>
    <property type="match status" value="1"/>
</dbReference>
<dbReference type="InterPro" id="IPR035906">
    <property type="entry name" value="MetI-like_sf"/>
</dbReference>
<keyword evidence="6 7" id="KW-0472">Membrane</keyword>
<evidence type="ECO:0000259" key="9">
    <source>
        <dbReference type="PROSITE" id="PS50928"/>
    </source>
</evidence>
<feature type="transmembrane region" description="Helical" evidence="7">
    <location>
        <begin position="245"/>
        <end position="266"/>
    </location>
</feature>
<feature type="transmembrane region" description="Helical" evidence="7">
    <location>
        <begin position="106"/>
        <end position="126"/>
    </location>
</feature>
<evidence type="ECO:0000313" key="10">
    <source>
        <dbReference type="EMBL" id="PFG41493.1"/>
    </source>
</evidence>
<evidence type="ECO:0000256" key="2">
    <source>
        <dbReference type="ARBA" id="ARBA00022448"/>
    </source>
</evidence>
<dbReference type="InterPro" id="IPR000515">
    <property type="entry name" value="MetI-like"/>
</dbReference>
<dbReference type="Pfam" id="PF00528">
    <property type="entry name" value="BPD_transp_1"/>
    <property type="match status" value="1"/>
</dbReference>
<reference evidence="10 11" key="1">
    <citation type="submission" date="2017-10" db="EMBL/GenBank/DDBJ databases">
        <title>Sequencing the genomes of 1000 actinobacteria strains.</title>
        <authorList>
            <person name="Klenk H.-P."/>
        </authorList>
    </citation>
    <scope>NUCLEOTIDE SEQUENCE [LARGE SCALE GENOMIC DNA]</scope>
    <source>
        <strain evidence="10 11">DSM 21863</strain>
    </source>
</reference>
<evidence type="ECO:0000256" key="8">
    <source>
        <dbReference type="SAM" id="MobiDB-lite"/>
    </source>
</evidence>
<feature type="transmembrane region" description="Helical" evidence="7">
    <location>
        <begin position="36"/>
        <end position="63"/>
    </location>
</feature>
<evidence type="ECO:0000256" key="1">
    <source>
        <dbReference type="ARBA" id="ARBA00004651"/>
    </source>
</evidence>
<keyword evidence="11" id="KW-1185">Reference proteome</keyword>
<keyword evidence="2 7" id="KW-0813">Transport</keyword>
<evidence type="ECO:0000256" key="3">
    <source>
        <dbReference type="ARBA" id="ARBA00022475"/>
    </source>
</evidence>
<dbReference type="GO" id="GO:0055085">
    <property type="term" value="P:transmembrane transport"/>
    <property type="evidence" value="ECO:0007669"/>
    <property type="project" value="InterPro"/>
</dbReference>
<protein>
    <submittedName>
        <fullName evidence="10">Carbohydrate ABC transporter membrane protein 1 (CUT1 family)</fullName>
    </submittedName>
</protein>
<feature type="domain" description="ABC transmembrane type-1" evidence="9">
    <location>
        <begin position="101"/>
        <end position="314"/>
    </location>
</feature>
<dbReference type="PANTHER" id="PTHR30193">
    <property type="entry name" value="ABC TRANSPORTER PERMEASE PROTEIN"/>
    <property type="match status" value="1"/>
</dbReference>
<comment type="similarity">
    <text evidence="7">Belongs to the binding-protein-dependent transport system permease family.</text>
</comment>
<keyword evidence="3" id="KW-1003">Cell membrane</keyword>
<evidence type="ECO:0000256" key="5">
    <source>
        <dbReference type="ARBA" id="ARBA00022989"/>
    </source>
</evidence>
<feature type="compositionally biased region" description="Basic and acidic residues" evidence="8">
    <location>
        <begin position="1"/>
        <end position="11"/>
    </location>
</feature>
<gene>
    <name evidence="10" type="ORF">ATJ88_0132</name>
</gene>
<dbReference type="RefSeq" id="WP_098461988.1">
    <property type="nucleotide sequence ID" value="NZ_PDJJ01000001.1"/>
</dbReference>
<sequence>MSEAVTHRPDAPARAGASGPPAGSRRRRSPIAPAPATPWLFLAPFLVLFGTFVLLPAGFGVWISLHDWDYTFPTHPFVGLSNYQALFDPSSTAGGPFWESMRATGIFTVLSVPLLLVVPLGVALMMNARFPGRNFLRAVYFAPYVLGVAVISVLWRYLLDTNIGLVNHYLGVLGLPDSTAWLTSQPAAWASLVGVTVWWTLGFNAVIYLAALQDISAELYEAAKMDGAGAWQRFRHVTLPGLRPVLMFVTVNTIIMSANMFGQSYLMTDGGPGRSTRTAIMRIAETGLSSFQMGSAAAMSYLLTVVLMALSALVFWLFRDRDAVRPRKKVRS</sequence>
<proteinExistence type="inferred from homology"/>
<dbReference type="SUPFAM" id="SSF161098">
    <property type="entry name" value="MetI-like"/>
    <property type="match status" value="1"/>
</dbReference>
<dbReference type="OrthoDB" id="145927at2"/>
<name>A0A2A9ERW9_9MICO</name>
<feature type="transmembrane region" description="Helical" evidence="7">
    <location>
        <begin position="187"/>
        <end position="211"/>
    </location>
</feature>
<feature type="compositionally biased region" description="Low complexity" evidence="8">
    <location>
        <begin position="12"/>
        <end position="23"/>
    </location>
</feature>